<evidence type="ECO:0000256" key="4">
    <source>
        <dbReference type="ARBA" id="ARBA00023027"/>
    </source>
</evidence>
<feature type="domain" description="TIR" evidence="6">
    <location>
        <begin position="33"/>
        <end position="198"/>
    </location>
</feature>
<dbReference type="FunFam" id="3.40.50.10140:FF:000007">
    <property type="entry name" value="Disease resistance protein (TIR-NBS-LRR class)"/>
    <property type="match status" value="1"/>
</dbReference>
<dbReference type="InterPro" id="IPR032675">
    <property type="entry name" value="LRR_dom_sf"/>
</dbReference>
<dbReference type="InterPro" id="IPR000157">
    <property type="entry name" value="TIR_dom"/>
</dbReference>
<dbReference type="RefSeq" id="XP_030971318.1">
    <property type="nucleotide sequence ID" value="XM_031115458.1"/>
</dbReference>
<dbReference type="InterPro" id="IPR035897">
    <property type="entry name" value="Toll_tir_struct_dom_sf"/>
</dbReference>
<dbReference type="Gramene" id="QL05p014546:mrna">
    <property type="protein sequence ID" value="QL05p014546:mrna"/>
    <property type="gene ID" value="QL05p014546"/>
</dbReference>
<feature type="compositionally biased region" description="Basic and acidic residues" evidence="5">
    <location>
        <begin position="1438"/>
        <end position="1449"/>
    </location>
</feature>
<proteinExistence type="predicted"/>
<dbReference type="OrthoDB" id="1936883at2759"/>
<dbReference type="PROSITE" id="PS50104">
    <property type="entry name" value="TIR"/>
    <property type="match status" value="1"/>
</dbReference>
<dbReference type="InterPro" id="IPR044974">
    <property type="entry name" value="Disease_R_plants"/>
</dbReference>
<evidence type="ECO:0000256" key="2">
    <source>
        <dbReference type="ARBA" id="ARBA00022737"/>
    </source>
</evidence>
<name>A0A7N2LMF0_QUELO</name>
<dbReference type="InParanoid" id="A0A7N2LMF0"/>
<dbReference type="Gene3D" id="3.40.50.300">
    <property type="entry name" value="P-loop containing nucleotide triphosphate hydrolases"/>
    <property type="match status" value="1"/>
</dbReference>
<dbReference type="InterPro" id="IPR058192">
    <property type="entry name" value="WHD_ROQ1-like"/>
</dbReference>
<sequence length="1525" mass="173196">MGVTSLSSFPSSSSTSYFTARTSSLSTSPAGQWKYDIFLNFRGEDTRNNFVDHLYNVLKDRGIYTFRDDQKLERGKFIKEELMEAIEESKFAIVVLSENYASSTWCLDELVKIIDCRKYMGMTVLPVFHYVNPSDVRKQRGAFAKPFVEYEKKGNKERVKKWRDALRQVGNLRGWHLNNYRPESHDIQSIAGWISLNLKYDAFPNITKDLVGIDSQVVELLLCLAMMSNNVRFIGIWAMGGMGKTTLARVVYQMVSKEFEACSFIEDVRENYEKDGLVPLQQKIIDQILMETNLKINDEYNGVLNIKNRLCHKKILLVLDDVDKPYLLNMLARKHDWFGSGSRIIITTRDVQVLRTHGVDEIYEVKGLNDEYALQLFCSKAFKKKYVPDDFLNVSNRFLNYAAGLPLALKVLGSFLFDKSVIEWESALERLKEFPEREVLQVLKLSFDGLHETEKEIFLHIACFFNHERKDHVVEILDNLGLYPDIGLKELINKSLLKIVGENILWMHDLLAGMGRNIVHQECPNDPRMRSKLWCYEDIDEVLKKNKGSKAVQAMDIWGMCHEEKEARWDFKVVSKMYNLKFLRVRGILLEPKHLPTNLRILDWIQYPSKSLPSSIQLDELVQLYLPQSKIERLWKRIKNYDKLKIIDLTSSSGLIITPDFTGVPNLEKLVLQNCTNLRELHPSIGILKKLILLNLGGCKKLSHLPSKFEMESLVTLNLFGCSRLKKIPDFVGNMECLQKLFLDFTAIVELPSSVEGLIGLTSLTLSYCKNLVCLPSSICSLESLKYLDLSGCSKFDNLPENLGNAKGLKKLYLRGTAIKEMPSSIEHLISLTLLTLKDCKNLVSLPCTICSLKSLEFFDLSGCSKFENLPENLGNLKGLKKLHLSGIAIRVLPSSIEHLTSLSLLTVRDCKNLVCFPNTIRSLRLGNSLDLVGCTKFENLGNVEGLYKLDLSGTVIKELPSSIEYSTNLNFLILKDCKNLVRLPNTICSLKLLNYLDLSGCSKFDNLPENLGNVEGLELLNLSGTAIKEIPSSIVQLKNLKELHIHRWKGTLFSFDSMLTSHVLEGLLLPSLSGLHSLRYLDLCDCDMLSIPNDIGCLSSLADLNLSGNNFVSLPESSSQLSNLRRLHLEGCKRLQSLENVPSTIECLIANNCTSLERFPKLQNAPFGSYHSELCFQYLNCLKLVDNFQSGCNLLQGQSGRLPDKLEIIIPGSEILEWFNHEIMGHKVNLQVPCGFDELMGIALCVVFERNEPHQYPRDCQLSCLLNVNGCQIKNPEVFKFTEKYGKVESHHLWLLYLSSCYLSCYRDSGSDWNKACSQTDANGFYQLNIEISSWNLKVEKIGFSLLSNKTMSQCINNSGIPFEDLGVLHHDLDNSDCKNKQSLDEDDRAGPSGEGYYHEKLQPKKIQRLGGFMTDSEDSSQREFFNFFAMQGEDQRSKKLESIHGGKQDSCQDIEDPNQTITQLSINSRTLYEDLGDLRHNLCNSATEGSRNKRRHDEEDGAGPSGEAYSNNEPHSKTWRMYG</sequence>
<dbReference type="InterPro" id="IPR001611">
    <property type="entry name" value="Leu-rich_rpt"/>
</dbReference>
<dbReference type="RefSeq" id="XP_030971317.1">
    <property type="nucleotide sequence ID" value="XM_031115457.1"/>
</dbReference>
<dbReference type="GO" id="GO:0007165">
    <property type="term" value="P:signal transduction"/>
    <property type="evidence" value="ECO:0007669"/>
    <property type="project" value="InterPro"/>
</dbReference>
<feature type="region of interest" description="Disordered" evidence="5">
    <location>
        <begin position="1438"/>
        <end position="1459"/>
    </location>
</feature>
<dbReference type="Pfam" id="PF23598">
    <property type="entry name" value="LRR_14"/>
    <property type="match status" value="3"/>
</dbReference>
<dbReference type="GO" id="GO:0051707">
    <property type="term" value="P:response to other organism"/>
    <property type="evidence" value="ECO:0007669"/>
    <property type="project" value="UniProtKB-ARBA"/>
</dbReference>
<dbReference type="Pfam" id="PF23282">
    <property type="entry name" value="WHD_ROQ1"/>
    <property type="match status" value="1"/>
</dbReference>
<keyword evidence="8" id="KW-1185">Reference proteome</keyword>
<dbReference type="KEGG" id="qlo:115991632"/>
<keyword evidence="1" id="KW-0433">Leucine-rich repeat</keyword>
<dbReference type="EnsemblPlants" id="QL05p014546:mrna">
    <property type="protein sequence ID" value="QL05p014546:mrna"/>
    <property type="gene ID" value="QL05p014546"/>
</dbReference>
<dbReference type="SUPFAM" id="SSF52540">
    <property type="entry name" value="P-loop containing nucleoside triphosphate hydrolases"/>
    <property type="match status" value="1"/>
</dbReference>
<reference evidence="7" key="2">
    <citation type="submission" date="2021-01" db="UniProtKB">
        <authorList>
            <consortium name="EnsemblPlants"/>
        </authorList>
    </citation>
    <scope>IDENTIFICATION</scope>
</reference>
<dbReference type="EMBL" id="LRBV02000005">
    <property type="status" value="NOT_ANNOTATED_CDS"/>
    <property type="molecule type" value="Genomic_DNA"/>
</dbReference>
<dbReference type="GO" id="GO:0043531">
    <property type="term" value="F:ADP binding"/>
    <property type="evidence" value="ECO:0007669"/>
    <property type="project" value="InterPro"/>
</dbReference>
<dbReference type="InterPro" id="IPR002182">
    <property type="entry name" value="NB-ARC"/>
</dbReference>
<dbReference type="SUPFAM" id="SSF52200">
    <property type="entry name" value="Toll/Interleukin receptor TIR domain"/>
    <property type="match status" value="1"/>
</dbReference>
<dbReference type="Gene3D" id="3.40.50.10140">
    <property type="entry name" value="Toll/interleukin-1 receptor homology (TIR) domain"/>
    <property type="match status" value="1"/>
</dbReference>
<dbReference type="RefSeq" id="XP_030971316.1">
    <property type="nucleotide sequence ID" value="XM_031115456.1"/>
</dbReference>
<dbReference type="SMART" id="SM00255">
    <property type="entry name" value="TIR"/>
    <property type="match status" value="1"/>
</dbReference>
<keyword evidence="2" id="KW-0677">Repeat</keyword>
<dbReference type="PANTHER" id="PTHR11017">
    <property type="entry name" value="LEUCINE-RICH REPEAT-CONTAINING PROTEIN"/>
    <property type="match status" value="1"/>
</dbReference>
<dbReference type="Pfam" id="PF00931">
    <property type="entry name" value="NB-ARC"/>
    <property type="match status" value="1"/>
</dbReference>
<dbReference type="PRINTS" id="PR00364">
    <property type="entry name" value="DISEASERSIST"/>
</dbReference>
<evidence type="ECO:0000256" key="5">
    <source>
        <dbReference type="SAM" id="MobiDB-lite"/>
    </source>
</evidence>
<dbReference type="Pfam" id="PF01582">
    <property type="entry name" value="TIR"/>
    <property type="match status" value="1"/>
</dbReference>
<dbReference type="PANTHER" id="PTHR11017:SF527">
    <property type="entry name" value="TMV RESISTANCE PROTEIN N-LIKE"/>
    <property type="match status" value="1"/>
</dbReference>
<evidence type="ECO:0000259" key="6">
    <source>
        <dbReference type="PROSITE" id="PS50104"/>
    </source>
</evidence>
<evidence type="ECO:0000256" key="3">
    <source>
        <dbReference type="ARBA" id="ARBA00022821"/>
    </source>
</evidence>
<feature type="region of interest" description="Disordered" evidence="5">
    <location>
        <begin position="1380"/>
        <end position="1401"/>
    </location>
</feature>
<accession>A0A7N2LMF0</accession>
<gene>
    <name evidence="7" type="primary">LOC115991632</name>
</gene>
<dbReference type="InterPro" id="IPR027417">
    <property type="entry name" value="P-loop_NTPase"/>
</dbReference>
<dbReference type="SMART" id="SM00369">
    <property type="entry name" value="LRR_TYP"/>
    <property type="match status" value="7"/>
</dbReference>
<evidence type="ECO:0000313" key="7">
    <source>
        <dbReference type="EnsemblPlants" id="QL05p014546:mrna"/>
    </source>
</evidence>
<dbReference type="PROSITE" id="PS51450">
    <property type="entry name" value="LRR"/>
    <property type="match status" value="1"/>
</dbReference>
<dbReference type="InterPro" id="IPR055414">
    <property type="entry name" value="LRR_R13L4/SHOC2-like"/>
</dbReference>
<dbReference type="InterPro" id="IPR042197">
    <property type="entry name" value="Apaf_helical"/>
</dbReference>
<dbReference type="Gene3D" id="1.10.8.430">
    <property type="entry name" value="Helical domain of apoptotic protease-activating factors"/>
    <property type="match status" value="1"/>
</dbReference>
<dbReference type="RefSeq" id="XP_030971319.1">
    <property type="nucleotide sequence ID" value="XM_031115459.1"/>
</dbReference>
<protein>
    <recommendedName>
        <fullName evidence="6">TIR domain-containing protein</fullName>
    </recommendedName>
</protein>
<dbReference type="GO" id="GO:0006952">
    <property type="term" value="P:defense response"/>
    <property type="evidence" value="ECO:0007669"/>
    <property type="project" value="UniProtKB-KW"/>
</dbReference>
<evidence type="ECO:0000313" key="8">
    <source>
        <dbReference type="Proteomes" id="UP000594261"/>
    </source>
</evidence>
<reference evidence="7 8" key="1">
    <citation type="journal article" date="2016" name="G3 (Bethesda)">
        <title>First Draft Assembly and Annotation of the Genome of a California Endemic Oak Quercus lobata Nee (Fagaceae).</title>
        <authorList>
            <person name="Sork V.L."/>
            <person name="Fitz-Gibbon S.T."/>
            <person name="Puiu D."/>
            <person name="Crepeau M."/>
            <person name="Gugger P.F."/>
            <person name="Sherman R."/>
            <person name="Stevens K."/>
            <person name="Langley C.H."/>
            <person name="Pellegrini M."/>
            <person name="Salzberg S.L."/>
        </authorList>
    </citation>
    <scope>NUCLEOTIDE SEQUENCE [LARGE SCALE GENOMIC DNA]</scope>
    <source>
        <strain evidence="7 8">cv. SW786</strain>
    </source>
</reference>
<dbReference type="Proteomes" id="UP000594261">
    <property type="component" value="Chromosome 5"/>
</dbReference>
<evidence type="ECO:0000256" key="1">
    <source>
        <dbReference type="ARBA" id="ARBA00022614"/>
    </source>
</evidence>
<keyword evidence="4" id="KW-0520">NAD</keyword>
<keyword evidence="3" id="KW-0611">Plant defense</keyword>
<dbReference type="SUPFAM" id="SSF52058">
    <property type="entry name" value="L domain-like"/>
    <property type="match status" value="2"/>
</dbReference>
<organism evidence="7 8">
    <name type="scientific">Quercus lobata</name>
    <name type="common">Valley oak</name>
    <dbReference type="NCBI Taxonomy" id="97700"/>
    <lineage>
        <taxon>Eukaryota</taxon>
        <taxon>Viridiplantae</taxon>
        <taxon>Streptophyta</taxon>
        <taxon>Embryophyta</taxon>
        <taxon>Tracheophyta</taxon>
        <taxon>Spermatophyta</taxon>
        <taxon>Magnoliopsida</taxon>
        <taxon>eudicotyledons</taxon>
        <taxon>Gunneridae</taxon>
        <taxon>Pentapetalae</taxon>
        <taxon>rosids</taxon>
        <taxon>fabids</taxon>
        <taxon>Fagales</taxon>
        <taxon>Fagaceae</taxon>
        <taxon>Quercus</taxon>
    </lineage>
</organism>
<dbReference type="GeneID" id="115991632"/>
<dbReference type="Gene3D" id="3.80.10.10">
    <property type="entry name" value="Ribonuclease Inhibitor"/>
    <property type="match status" value="3"/>
</dbReference>
<dbReference type="OMA" id="VIEWESA"/>
<feature type="region of interest" description="Disordered" evidence="5">
    <location>
        <begin position="1487"/>
        <end position="1525"/>
    </location>
</feature>
<dbReference type="InterPro" id="IPR003591">
    <property type="entry name" value="Leu-rich_rpt_typical-subtyp"/>
</dbReference>